<dbReference type="PANTHER" id="PTHR11042:SF91">
    <property type="entry name" value="EUKARYOTIC TRANSLATION INITIATION FACTOR 2-ALPHA KINASE"/>
    <property type="match status" value="1"/>
</dbReference>
<dbReference type="EMBL" id="BPLQ01006402">
    <property type="protein sequence ID" value="GIY22095.1"/>
    <property type="molecule type" value="Genomic_DNA"/>
</dbReference>
<keyword evidence="6 13" id="KW-0418">Kinase</keyword>
<keyword evidence="7 9" id="KW-0067">ATP-binding</keyword>
<dbReference type="Gene3D" id="3.30.200.20">
    <property type="entry name" value="Phosphorylase Kinase, domain 1"/>
    <property type="match status" value="1"/>
</dbReference>
<keyword evidence="14" id="KW-1185">Reference proteome</keyword>
<keyword evidence="5 9" id="KW-0547">Nucleotide-binding</keyword>
<keyword evidence="11" id="KW-0472">Membrane</keyword>
<evidence type="ECO:0000256" key="1">
    <source>
        <dbReference type="ARBA" id="ARBA00012513"/>
    </source>
</evidence>
<dbReference type="SMART" id="SM00220">
    <property type="entry name" value="S_TKc"/>
    <property type="match status" value="1"/>
</dbReference>
<feature type="compositionally biased region" description="Polar residues" evidence="10">
    <location>
        <begin position="548"/>
        <end position="569"/>
    </location>
</feature>
<dbReference type="InterPro" id="IPR011009">
    <property type="entry name" value="Kinase-like_dom_sf"/>
</dbReference>
<evidence type="ECO:0000256" key="8">
    <source>
        <dbReference type="ARBA" id="ARBA00037982"/>
    </source>
</evidence>
<dbReference type="FunFam" id="1.10.510.10:FF:000251">
    <property type="entry name" value="eukaryotic translation initiation factor 2-alpha kinase 3"/>
    <property type="match status" value="1"/>
</dbReference>
<evidence type="ECO:0000256" key="11">
    <source>
        <dbReference type="SAM" id="Phobius"/>
    </source>
</evidence>
<proteinExistence type="inferred from homology"/>
<dbReference type="PROSITE" id="PS00107">
    <property type="entry name" value="PROTEIN_KINASE_ATP"/>
    <property type="match status" value="1"/>
</dbReference>
<dbReference type="Pfam" id="PF00069">
    <property type="entry name" value="Pkinase"/>
    <property type="match status" value="2"/>
</dbReference>
<dbReference type="Proteomes" id="UP001054837">
    <property type="component" value="Unassembled WGS sequence"/>
</dbReference>
<evidence type="ECO:0000256" key="5">
    <source>
        <dbReference type="ARBA" id="ARBA00022741"/>
    </source>
</evidence>
<name>A0AAV4RK62_9ARAC</name>
<feature type="binding site" evidence="9">
    <location>
        <position position="371"/>
    </location>
    <ligand>
        <name>ATP</name>
        <dbReference type="ChEBI" id="CHEBI:30616"/>
    </ligand>
</feature>
<dbReference type="PROSITE" id="PS50011">
    <property type="entry name" value="PROTEIN_KINASE_DOM"/>
    <property type="match status" value="1"/>
</dbReference>
<evidence type="ECO:0000256" key="2">
    <source>
        <dbReference type="ARBA" id="ARBA00022527"/>
    </source>
</evidence>
<dbReference type="SUPFAM" id="SSF56112">
    <property type="entry name" value="Protein kinase-like (PK-like)"/>
    <property type="match status" value="1"/>
</dbReference>
<comment type="caution">
    <text evidence="13">The sequence shown here is derived from an EMBL/GenBank/DDBJ whole genome shotgun (WGS) entry which is preliminary data.</text>
</comment>
<evidence type="ECO:0000256" key="7">
    <source>
        <dbReference type="ARBA" id="ARBA00022840"/>
    </source>
</evidence>
<dbReference type="InterPro" id="IPR017441">
    <property type="entry name" value="Protein_kinase_ATP_BS"/>
</dbReference>
<dbReference type="InterPro" id="IPR050339">
    <property type="entry name" value="CC_SR_Kinase"/>
</dbReference>
<protein>
    <recommendedName>
        <fullName evidence="1">non-specific serine/threonine protein kinase</fullName>
        <ecNumber evidence="1">2.7.11.1</ecNumber>
    </recommendedName>
</protein>
<keyword evidence="2" id="KW-0723">Serine/threonine-protein kinase</keyword>
<gene>
    <name evidence="13" type="primary">Eif2ak3</name>
    <name evidence="13" type="ORF">CDAR_222921</name>
</gene>
<feature type="domain" description="Protein kinase" evidence="12">
    <location>
        <begin position="342"/>
        <end position="944"/>
    </location>
</feature>
<evidence type="ECO:0000256" key="9">
    <source>
        <dbReference type="PROSITE-ProRule" id="PRU10141"/>
    </source>
</evidence>
<evidence type="ECO:0000256" key="10">
    <source>
        <dbReference type="SAM" id="MobiDB-lite"/>
    </source>
</evidence>
<dbReference type="PANTHER" id="PTHR11042">
    <property type="entry name" value="EUKARYOTIC TRANSLATION INITIATION FACTOR 2-ALPHA KINASE EIF2-ALPHA KINASE -RELATED"/>
    <property type="match status" value="1"/>
</dbReference>
<dbReference type="PROSITE" id="PS00108">
    <property type="entry name" value="PROTEIN_KINASE_ST"/>
    <property type="match status" value="1"/>
</dbReference>
<evidence type="ECO:0000313" key="13">
    <source>
        <dbReference type="EMBL" id="GIY22095.1"/>
    </source>
</evidence>
<keyword evidence="13" id="KW-0648">Protein biosynthesis</keyword>
<dbReference type="GO" id="GO:0005737">
    <property type="term" value="C:cytoplasm"/>
    <property type="evidence" value="ECO:0007669"/>
    <property type="project" value="TreeGrafter"/>
</dbReference>
<dbReference type="AlphaFoldDB" id="A0AAV4RK62"/>
<dbReference type="Gene3D" id="1.10.510.10">
    <property type="entry name" value="Transferase(Phosphotransferase) domain 1"/>
    <property type="match status" value="1"/>
</dbReference>
<feature type="region of interest" description="Disordered" evidence="10">
    <location>
        <begin position="548"/>
        <end position="580"/>
    </location>
</feature>
<dbReference type="GO" id="GO:0003743">
    <property type="term" value="F:translation initiation factor activity"/>
    <property type="evidence" value="ECO:0007669"/>
    <property type="project" value="UniProtKB-KW"/>
</dbReference>
<dbReference type="EC" id="2.7.11.1" evidence="1"/>
<feature type="compositionally biased region" description="Acidic residues" evidence="10">
    <location>
        <begin position="571"/>
        <end position="580"/>
    </location>
</feature>
<comment type="similarity">
    <text evidence="8">Belongs to the protein kinase superfamily. Ser/Thr protein kinase family. GCN2 subfamily.</text>
</comment>
<sequence length="948" mass="109368">MQKGRDFCKEGALGKLYYKCGIQGCQHFKTVSAKDVLIIEQWIHLVNAVDRVTAEQRWHFRGVEVKICDFNESSPVNTSQNVPETPLENTALVPVHNFNKVKKVLDSIKISLINGYAARLDHSSSSLIWLYKTSTPVVDVWFVQDKSAILVDPFSDGLKFFSPVSDDGMHAAWLFLGSFMGQLYVKQSKIFHSNVNDHAVSRPVPSKAFCLHSSSLIEPDTRYLNALVPSNINVKVHGVYYYANFSVYDNDTHCVVNVTFPKYEDDFFKFGFWMKFNVFFAVCVLLALLYFLCLKRFLFKEQEKVFANESTSTTELPILPPETSDKTVEVKPEFSSRFHKDFEFITILGRGGFGVVMEVRNKMDDCKYAVKRICIKADKYKRIGYSNVMREVKALANLDHPNIVRYFNSWIEIPPIGWQEFTDEILQIVDASSLDPDELVWSFSNMNPSHRKSTKLSPINEKLNVNPLSPFDDNLDDLNFTSQPDQKRSSAWNSNSSVLFEEYVPSPDDEVYTDRSKNIKSNPGTLKLSPINEKLNVNPLNPFGDNLSDLNFTSQSNEKSLSSGNSNYSDLFEEDIPSPDNEEYTDFDNFKSNLLISKLSPIDEKLNVNPFDINLGGVNFKSQPNKKSSSSGNSCHSDLFQEYTPCANADREKKIYFDKNLKYISEVGSCYDEFDEPPDGADLLPENSKCLFVSQKILAYTNDNNTEFMKSFIKGDAIQLKDYENEQFLIMFHNTQLYKYRMIYMDDDDDKSRYLYIQMQLCRRDNLKTWIDLNCEHRNYYVVMKMFCQIVSAMHYVHKKGLMHRDLKPSNIYFSLEGLIKIGDFGLATQFDIYGGEYSSTSSLFSSHSYDIGTRMYMSPEQSSKKKYNYKTDIFSLGIILFELLVPFKTDSERAQTIYLVRSRQFTEDFVHKYEKECLLIKRMLDPNPKRRPTAWEILQHPLCLPYL</sequence>
<dbReference type="InterPro" id="IPR000719">
    <property type="entry name" value="Prot_kinase_dom"/>
</dbReference>
<evidence type="ECO:0000256" key="3">
    <source>
        <dbReference type="ARBA" id="ARBA00022553"/>
    </source>
</evidence>
<organism evidence="13 14">
    <name type="scientific">Caerostris darwini</name>
    <dbReference type="NCBI Taxonomy" id="1538125"/>
    <lineage>
        <taxon>Eukaryota</taxon>
        <taxon>Metazoa</taxon>
        <taxon>Ecdysozoa</taxon>
        <taxon>Arthropoda</taxon>
        <taxon>Chelicerata</taxon>
        <taxon>Arachnida</taxon>
        <taxon>Araneae</taxon>
        <taxon>Araneomorphae</taxon>
        <taxon>Entelegynae</taxon>
        <taxon>Araneoidea</taxon>
        <taxon>Araneidae</taxon>
        <taxon>Caerostris</taxon>
    </lineage>
</organism>
<reference evidence="13 14" key="1">
    <citation type="submission" date="2021-06" db="EMBL/GenBank/DDBJ databases">
        <title>Caerostris darwini draft genome.</title>
        <authorList>
            <person name="Kono N."/>
            <person name="Arakawa K."/>
        </authorList>
    </citation>
    <scope>NUCLEOTIDE SEQUENCE [LARGE SCALE GENOMIC DNA]</scope>
</reference>
<evidence type="ECO:0000259" key="12">
    <source>
        <dbReference type="PROSITE" id="PS50011"/>
    </source>
</evidence>
<dbReference type="GO" id="GO:0004694">
    <property type="term" value="F:eukaryotic translation initiation factor 2alpha kinase activity"/>
    <property type="evidence" value="ECO:0007669"/>
    <property type="project" value="TreeGrafter"/>
</dbReference>
<evidence type="ECO:0000313" key="14">
    <source>
        <dbReference type="Proteomes" id="UP001054837"/>
    </source>
</evidence>
<evidence type="ECO:0000256" key="4">
    <source>
        <dbReference type="ARBA" id="ARBA00022679"/>
    </source>
</evidence>
<dbReference type="GO" id="GO:0005634">
    <property type="term" value="C:nucleus"/>
    <property type="evidence" value="ECO:0007669"/>
    <property type="project" value="TreeGrafter"/>
</dbReference>
<keyword evidence="11" id="KW-0812">Transmembrane</keyword>
<keyword evidence="4" id="KW-0808">Transferase</keyword>
<keyword evidence="13" id="KW-0396">Initiation factor</keyword>
<dbReference type="InterPro" id="IPR008271">
    <property type="entry name" value="Ser/Thr_kinase_AS"/>
</dbReference>
<evidence type="ECO:0000256" key="6">
    <source>
        <dbReference type="ARBA" id="ARBA00022777"/>
    </source>
</evidence>
<keyword evidence="3" id="KW-0597">Phosphoprotein</keyword>
<keyword evidence="11" id="KW-1133">Transmembrane helix</keyword>
<accession>A0AAV4RK62</accession>
<feature type="transmembrane region" description="Helical" evidence="11">
    <location>
        <begin position="272"/>
        <end position="292"/>
    </location>
</feature>
<dbReference type="GO" id="GO:0005524">
    <property type="term" value="F:ATP binding"/>
    <property type="evidence" value="ECO:0007669"/>
    <property type="project" value="UniProtKB-UniRule"/>
</dbReference>